<sequence>MITSTEELKLEDTSLEPKEKDTPQPITHMVPTLVDYTNLQKLKIEGFLEQQSVIILIDIGSIHNFMSSKVILGSSATTTTTQHLDEVPKEESSGFSIQIQVFYEIEDKKTLPQLAEFLGVSTQPSRLPPLKLVYPPMLNRSKLLPVVVRLDYFIQPQKVKDKRVVHEITETRIIRPCLFPAMTRPYILFPEDKLLLKYYILLNSPWLLMQHFQISGDFHDFPQDRTMMLKEFLDDDI</sequence>
<dbReference type="EMBL" id="AMZH03008806">
    <property type="protein sequence ID" value="RRT58192.1"/>
    <property type="molecule type" value="Genomic_DNA"/>
</dbReference>
<organism evidence="2 3">
    <name type="scientific">Ensete ventricosum</name>
    <name type="common">Abyssinian banana</name>
    <name type="synonym">Musa ensete</name>
    <dbReference type="NCBI Taxonomy" id="4639"/>
    <lineage>
        <taxon>Eukaryota</taxon>
        <taxon>Viridiplantae</taxon>
        <taxon>Streptophyta</taxon>
        <taxon>Embryophyta</taxon>
        <taxon>Tracheophyta</taxon>
        <taxon>Spermatophyta</taxon>
        <taxon>Magnoliopsida</taxon>
        <taxon>Liliopsida</taxon>
        <taxon>Zingiberales</taxon>
        <taxon>Musaceae</taxon>
        <taxon>Ensete</taxon>
    </lineage>
</organism>
<dbReference type="Proteomes" id="UP000287651">
    <property type="component" value="Unassembled WGS sequence"/>
</dbReference>
<evidence type="ECO:0000313" key="3">
    <source>
        <dbReference type="Proteomes" id="UP000287651"/>
    </source>
</evidence>
<protein>
    <submittedName>
        <fullName evidence="2">Uncharacterized protein</fullName>
    </submittedName>
</protein>
<comment type="caution">
    <text evidence="2">The sequence shown here is derived from an EMBL/GenBank/DDBJ whole genome shotgun (WGS) entry which is preliminary data.</text>
</comment>
<evidence type="ECO:0000256" key="1">
    <source>
        <dbReference type="SAM" id="MobiDB-lite"/>
    </source>
</evidence>
<evidence type="ECO:0000313" key="2">
    <source>
        <dbReference type="EMBL" id="RRT58192.1"/>
    </source>
</evidence>
<name>A0A426Z2J7_ENSVE</name>
<accession>A0A426Z2J7</accession>
<feature type="region of interest" description="Disordered" evidence="1">
    <location>
        <begin position="1"/>
        <end position="25"/>
    </location>
</feature>
<proteinExistence type="predicted"/>
<gene>
    <name evidence="2" type="ORF">B296_00005014</name>
</gene>
<dbReference type="AlphaFoldDB" id="A0A426Z2J7"/>
<feature type="compositionally biased region" description="Basic and acidic residues" evidence="1">
    <location>
        <begin position="1"/>
        <end position="22"/>
    </location>
</feature>
<reference evidence="2 3" key="1">
    <citation type="journal article" date="2014" name="Agronomy (Basel)">
        <title>A Draft Genome Sequence for Ensete ventricosum, the Drought-Tolerant Tree Against Hunger.</title>
        <authorList>
            <person name="Harrison J."/>
            <person name="Moore K.A."/>
            <person name="Paszkiewicz K."/>
            <person name="Jones T."/>
            <person name="Grant M."/>
            <person name="Ambacheew D."/>
            <person name="Muzemil S."/>
            <person name="Studholme D.J."/>
        </authorList>
    </citation>
    <scope>NUCLEOTIDE SEQUENCE [LARGE SCALE GENOMIC DNA]</scope>
</reference>